<comment type="caution">
    <text evidence="1">The sequence shown here is derived from an EMBL/GenBank/DDBJ whole genome shotgun (WGS) entry which is preliminary data.</text>
</comment>
<evidence type="ECO:0000313" key="1">
    <source>
        <dbReference type="EMBL" id="CAG8533988.1"/>
    </source>
</evidence>
<reference evidence="1" key="1">
    <citation type="submission" date="2021-06" db="EMBL/GenBank/DDBJ databases">
        <authorList>
            <person name="Kallberg Y."/>
            <person name="Tangrot J."/>
            <person name="Rosling A."/>
        </authorList>
    </citation>
    <scope>NUCLEOTIDE SEQUENCE</scope>
    <source>
        <strain evidence="1">IN212</strain>
    </source>
</reference>
<protein>
    <submittedName>
        <fullName evidence="1">2694_t:CDS:1</fullName>
    </submittedName>
</protein>
<keyword evidence="2" id="KW-1185">Reference proteome</keyword>
<dbReference type="EMBL" id="CAJVPZ010003678">
    <property type="protein sequence ID" value="CAG8533988.1"/>
    <property type="molecule type" value="Genomic_DNA"/>
</dbReference>
<dbReference type="AlphaFoldDB" id="A0A9N9AIM1"/>
<dbReference type="Proteomes" id="UP000789396">
    <property type="component" value="Unassembled WGS sequence"/>
</dbReference>
<gene>
    <name evidence="1" type="ORF">RFULGI_LOCUS3920</name>
</gene>
<feature type="non-terminal residue" evidence="1">
    <location>
        <position position="1"/>
    </location>
</feature>
<sequence>IKLICEVVARKFYLIKTWTLLVSGIRSHQFREQKPFIGYQFDDKLVAKICIKMWPEFTLLEPLAVIHKF</sequence>
<proteinExistence type="predicted"/>
<organism evidence="1 2">
    <name type="scientific">Racocetra fulgida</name>
    <dbReference type="NCBI Taxonomy" id="60492"/>
    <lineage>
        <taxon>Eukaryota</taxon>
        <taxon>Fungi</taxon>
        <taxon>Fungi incertae sedis</taxon>
        <taxon>Mucoromycota</taxon>
        <taxon>Glomeromycotina</taxon>
        <taxon>Glomeromycetes</taxon>
        <taxon>Diversisporales</taxon>
        <taxon>Gigasporaceae</taxon>
        <taxon>Racocetra</taxon>
    </lineage>
</organism>
<name>A0A9N9AIM1_9GLOM</name>
<accession>A0A9N9AIM1</accession>
<evidence type="ECO:0000313" key="2">
    <source>
        <dbReference type="Proteomes" id="UP000789396"/>
    </source>
</evidence>